<dbReference type="Gene3D" id="2.60.120.260">
    <property type="entry name" value="Galactose-binding domain-like"/>
    <property type="match status" value="1"/>
</dbReference>
<proteinExistence type="predicted"/>
<dbReference type="RefSeq" id="XP_046016937.1">
    <property type="nucleotide sequence ID" value="XM_046160080.1"/>
</dbReference>
<name>A0A9P8YBS4_9PEZI</name>
<dbReference type="Proteomes" id="UP000756346">
    <property type="component" value="Unassembled WGS sequence"/>
</dbReference>
<dbReference type="EMBL" id="JAGTJQ010000002">
    <property type="protein sequence ID" value="KAH7037816.1"/>
    <property type="molecule type" value="Genomic_DNA"/>
</dbReference>
<protein>
    <submittedName>
        <fullName evidence="7">UNC-like C-terminal-domain-containing protein</fullName>
    </submittedName>
</protein>
<dbReference type="GO" id="GO:0012505">
    <property type="term" value="C:endomembrane system"/>
    <property type="evidence" value="ECO:0007669"/>
    <property type="project" value="UniProtKB-SubCell"/>
</dbReference>
<evidence type="ECO:0000259" key="6">
    <source>
        <dbReference type="PROSITE" id="PS51469"/>
    </source>
</evidence>
<evidence type="ECO:0000256" key="2">
    <source>
        <dbReference type="ARBA" id="ARBA00022692"/>
    </source>
</evidence>
<feature type="region of interest" description="Disordered" evidence="5">
    <location>
        <begin position="750"/>
        <end position="826"/>
    </location>
</feature>
<dbReference type="PROSITE" id="PS51469">
    <property type="entry name" value="SUN"/>
    <property type="match status" value="1"/>
</dbReference>
<keyword evidence="3" id="KW-1133">Transmembrane helix</keyword>
<sequence>MDDDDDDDGGDLSTGAFMSFEEWKAMMVAKADDGPDPRHRRVPENRGEASSGDFASLGDEGEINLDFDSFSDRISDFASSANSQGVREEKREEKLEKITYEEGLALVHRSKDAGRTCKERFSYSSFDAGATVLKTSPGTKNPSAILLENKDSYMLLECATENKFFIVELSDDILVDTIVLANYEFFSSMIRSFRVSVSDRYPVKQDKWKVLGTFQARNARDIQPFLVEHPQDWARYLRVEILSHWGNEYYCPLSLLRVHGTRMMDAWKDLDTADIDGDDETTSTPTIEEDSQDPVDVEVVNEVVAEEVEVVNEVVAEEVEVPRSEQDTEPVASPLPVPGKPSTLRDQTTSNSYESSPTTSITTGKNSSGSVTEQATTTSHGQGSVSKGSPSGSTVSKASSPRSQPKSGSSPSASATQRSKASSSGGAPAASPTVQDSFFKAMTKRLQVLESNTTLSMQYIESQSRFLQEALAKLEKRQVAKVDQFLNTLNNTVLNELREVRVQYDEIWQSTVIALETQREQAEREIVALGARVGVLADEVVFQKRMAIVQSILLLICLVLVIFSRGFAGNAAGLISADSAYYPGSPAYPATPKSAYKAAGIASNGRSGLDVPMNTSENDSTPNARLIRAMSNSSQLRQRLGHSQQSMSDVTLNETRTTPYDGQYDREQSTLRPAPPLSRSATGSAPELLSVNIDYYDQLPTPASSREMSPDEGDDVGYDSEPNMAPAQRERLSKGDDVFYYSAANSVADENESAAEGDRLHGSQANGGSGYERGGGSDRRHTPPAVDGAMPNEDFVAPRPVAGGRTTHMHAGSTRKPLPALPEDPD</sequence>
<evidence type="ECO:0000256" key="1">
    <source>
        <dbReference type="ARBA" id="ARBA00004308"/>
    </source>
</evidence>
<feature type="region of interest" description="Disordered" evidence="5">
    <location>
        <begin position="632"/>
        <end position="686"/>
    </location>
</feature>
<dbReference type="GO" id="GO:0016020">
    <property type="term" value="C:membrane"/>
    <property type="evidence" value="ECO:0007669"/>
    <property type="project" value="InterPro"/>
</dbReference>
<comment type="subcellular location">
    <subcellularLocation>
        <location evidence="1">Endomembrane system</location>
    </subcellularLocation>
</comment>
<dbReference type="GO" id="GO:0034975">
    <property type="term" value="P:protein folding in endoplasmic reticulum"/>
    <property type="evidence" value="ECO:0007669"/>
    <property type="project" value="TreeGrafter"/>
</dbReference>
<evidence type="ECO:0000256" key="4">
    <source>
        <dbReference type="ARBA" id="ARBA00023136"/>
    </source>
</evidence>
<feature type="region of interest" description="Disordered" evidence="5">
    <location>
        <begin position="272"/>
        <end position="294"/>
    </location>
</feature>
<keyword evidence="2" id="KW-0812">Transmembrane</keyword>
<evidence type="ECO:0000313" key="8">
    <source>
        <dbReference type="Proteomes" id="UP000756346"/>
    </source>
</evidence>
<dbReference type="AlphaFoldDB" id="A0A9P8YBS4"/>
<evidence type="ECO:0000256" key="3">
    <source>
        <dbReference type="ARBA" id="ARBA00022989"/>
    </source>
</evidence>
<feature type="compositionally biased region" description="Polar residues" evidence="5">
    <location>
        <begin position="344"/>
        <end position="397"/>
    </location>
</feature>
<evidence type="ECO:0000256" key="5">
    <source>
        <dbReference type="SAM" id="MobiDB-lite"/>
    </source>
</evidence>
<feature type="region of interest" description="Disordered" evidence="5">
    <location>
        <begin position="28"/>
        <end position="60"/>
    </location>
</feature>
<dbReference type="SUPFAM" id="SSF49785">
    <property type="entry name" value="Galactose-binding domain-like"/>
    <property type="match status" value="1"/>
</dbReference>
<feature type="domain" description="SUN" evidence="6">
    <location>
        <begin position="102"/>
        <end position="263"/>
    </location>
</feature>
<dbReference type="Pfam" id="PF07738">
    <property type="entry name" value="Sad1_UNC"/>
    <property type="match status" value="1"/>
</dbReference>
<dbReference type="OrthoDB" id="266334at2759"/>
<dbReference type="GO" id="GO:0005737">
    <property type="term" value="C:cytoplasm"/>
    <property type="evidence" value="ECO:0007669"/>
    <property type="project" value="TreeGrafter"/>
</dbReference>
<feature type="compositionally biased region" description="Basic and acidic residues" evidence="5">
    <location>
        <begin position="30"/>
        <end position="47"/>
    </location>
</feature>
<feature type="compositionally biased region" description="Polar residues" evidence="5">
    <location>
        <begin position="632"/>
        <end position="660"/>
    </location>
</feature>
<dbReference type="InterPro" id="IPR008979">
    <property type="entry name" value="Galactose-bd-like_sf"/>
</dbReference>
<dbReference type="InterPro" id="IPR045120">
    <property type="entry name" value="Suco/Slp1-like"/>
</dbReference>
<keyword evidence="4" id="KW-0472">Membrane</keyword>
<feature type="region of interest" description="Disordered" evidence="5">
    <location>
        <begin position="319"/>
        <end position="433"/>
    </location>
</feature>
<comment type="caution">
    <text evidence="7">The sequence shown here is derived from an EMBL/GenBank/DDBJ whole genome shotgun (WGS) entry which is preliminary data.</text>
</comment>
<keyword evidence="8" id="KW-1185">Reference proteome</keyword>
<dbReference type="PANTHER" id="PTHR12953">
    <property type="entry name" value="MEMBRANE PROTEIN CH1 RELATED"/>
    <property type="match status" value="1"/>
</dbReference>
<reference evidence="7" key="1">
    <citation type="journal article" date="2021" name="Nat. Commun.">
        <title>Genetic determinants of endophytism in the Arabidopsis root mycobiome.</title>
        <authorList>
            <person name="Mesny F."/>
            <person name="Miyauchi S."/>
            <person name="Thiergart T."/>
            <person name="Pickel B."/>
            <person name="Atanasova L."/>
            <person name="Karlsson M."/>
            <person name="Huettel B."/>
            <person name="Barry K.W."/>
            <person name="Haridas S."/>
            <person name="Chen C."/>
            <person name="Bauer D."/>
            <person name="Andreopoulos W."/>
            <person name="Pangilinan J."/>
            <person name="LaButti K."/>
            <person name="Riley R."/>
            <person name="Lipzen A."/>
            <person name="Clum A."/>
            <person name="Drula E."/>
            <person name="Henrissat B."/>
            <person name="Kohler A."/>
            <person name="Grigoriev I.V."/>
            <person name="Martin F.M."/>
            <person name="Hacquard S."/>
        </authorList>
    </citation>
    <scope>NUCLEOTIDE SEQUENCE</scope>
    <source>
        <strain evidence="7">MPI-CAGE-CH-0230</strain>
    </source>
</reference>
<evidence type="ECO:0000313" key="7">
    <source>
        <dbReference type="EMBL" id="KAH7037816.1"/>
    </source>
</evidence>
<feature type="region of interest" description="Disordered" evidence="5">
    <location>
        <begin position="699"/>
        <end position="723"/>
    </location>
</feature>
<dbReference type="InterPro" id="IPR012919">
    <property type="entry name" value="SUN_dom"/>
</dbReference>
<gene>
    <name evidence="7" type="ORF">B0I36DRAFT_372119</name>
</gene>
<accession>A0A9P8YBS4</accession>
<organism evidence="7 8">
    <name type="scientific">Microdochium trichocladiopsis</name>
    <dbReference type="NCBI Taxonomy" id="1682393"/>
    <lineage>
        <taxon>Eukaryota</taxon>
        <taxon>Fungi</taxon>
        <taxon>Dikarya</taxon>
        <taxon>Ascomycota</taxon>
        <taxon>Pezizomycotina</taxon>
        <taxon>Sordariomycetes</taxon>
        <taxon>Xylariomycetidae</taxon>
        <taxon>Xylariales</taxon>
        <taxon>Microdochiaceae</taxon>
        <taxon>Microdochium</taxon>
    </lineage>
</organism>
<dbReference type="GeneID" id="70189626"/>
<dbReference type="PANTHER" id="PTHR12953:SF0">
    <property type="entry name" value="SUN DOMAIN-CONTAINING OSSIFICATION FACTOR"/>
    <property type="match status" value="1"/>
</dbReference>
<feature type="compositionally biased region" description="Low complexity" evidence="5">
    <location>
        <begin position="398"/>
        <end position="432"/>
    </location>
</feature>
<feature type="compositionally biased region" description="Gly residues" evidence="5">
    <location>
        <begin position="765"/>
        <end position="774"/>
    </location>
</feature>